<organism evidence="2 3">
    <name type="scientific">Tilletia indica</name>
    <dbReference type="NCBI Taxonomy" id="43049"/>
    <lineage>
        <taxon>Eukaryota</taxon>
        <taxon>Fungi</taxon>
        <taxon>Dikarya</taxon>
        <taxon>Basidiomycota</taxon>
        <taxon>Ustilaginomycotina</taxon>
        <taxon>Exobasidiomycetes</taxon>
        <taxon>Tilletiales</taxon>
        <taxon>Tilletiaceae</taxon>
        <taxon>Tilletia</taxon>
    </lineage>
</organism>
<reference evidence="2" key="1">
    <citation type="submission" date="2016-04" db="EMBL/GenBank/DDBJ databases">
        <authorList>
            <person name="Nguyen H.D."/>
            <person name="Samba Siva P."/>
            <person name="Cullis J."/>
            <person name="Levesque C.A."/>
            <person name="Hambleton S."/>
        </authorList>
    </citation>
    <scope>NUCLEOTIDE SEQUENCE</scope>
    <source>
        <strain evidence="2">DAOMC 236416</strain>
    </source>
</reference>
<protein>
    <submittedName>
        <fullName evidence="2">Uncharacterized protein</fullName>
    </submittedName>
</protein>
<accession>A0A8T8SBI9</accession>
<evidence type="ECO:0000313" key="3">
    <source>
        <dbReference type="Proteomes" id="UP000077521"/>
    </source>
</evidence>
<gene>
    <name evidence="2" type="ORF">A4X13_0g9149</name>
</gene>
<feature type="compositionally biased region" description="Pro residues" evidence="1">
    <location>
        <begin position="47"/>
        <end position="56"/>
    </location>
</feature>
<feature type="compositionally biased region" description="Basic and acidic residues" evidence="1">
    <location>
        <begin position="30"/>
        <end position="39"/>
    </location>
</feature>
<feature type="region of interest" description="Disordered" evidence="1">
    <location>
        <begin position="139"/>
        <end position="195"/>
    </location>
</feature>
<name>A0A8T8SBI9_9BASI</name>
<dbReference type="EMBL" id="LWDF02002216">
    <property type="protein sequence ID" value="KAE8236452.1"/>
    <property type="molecule type" value="Genomic_DNA"/>
</dbReference>
<dbReference type="AlphaFoldDB" id="A0A8T8SBI9"/>
<evidence type="ECO:0000313" key="2">
    <source>
        <dbReference type="EMBL" id="KAE8236452.1"/>
    </source>
</evidence>
<feature type="compositionally biased region" description="Basic and acidic residues" evidence="1">
    <location>
        <begin position="74"/>
        <end position="93"/>
    </location>
</feature>
<dbReference type="Proteomes" id="UP000077521">
    <property type="component" value="Unassembled WGS sequence"/>
</dbReference>
<keyword evidence="3" id="KW-1185">Reference proteome</keyword>
<feature type="compositionally biased region" description="Acidic residues" evidence="1">
    <location>
        <begin position="154"/>
        <end position="164"/>
    </location>
</feature>
<reference evidence="2" key="2">
    <citation type="journal article" date="2019" name="IMA Fungus">
        <title>Genome sequencing and comparison of five Tilletia species to identify candidate genes for the detection of regulated species infecting wheat.</title>
        <authorList>
            <person name="Nguyen H.D.T."/>
            <person name="Sultana T."/>
            <person name="Kesanakurti P."/>
            <person name="Hambleton S."/>
        </authorList>
    </citation>
    <scope>NUCLEOTIDE SEQUENCE</scope>
    <source>
        <strain evidence="2">DAOMC 236416</strain>
    </source>
</reference>
<evidence type="ECO:0000256" key="1">
    <source>
        <dbReference type="SAM" id="MobiDB-lite"/>
    </source>
</evidence>
<feature type="region of interest" description="Disordered" evidence="1">
    <location>
        <begin position="15"/>
        <end position="93"/>
    </location>
</feature>
<sequence>MDPTYLVHVLSAVAEKANRKPNIPHAAPRPYDRQEDRIKASKACGTSPPPYQPRPPAAAAGISAGRRLGAPHQGKIDQDSKHRPPSDIPRGRDDLERTIAEASRANRLEAELAYTAAALEVLQRANLKLTQRLQRGRFREASPPDWGLPQFWPAEEEEEEEEYREEPHRRRRARSQAARRPAPAPAHPSLPYEGLPAYQPPLVLNQILARIVRLEEQVADLQNRP</sequence>
<proteinExistence type="predicted"/>
<comment type="caution">
    <text evidence="2">The sequence shown here is derived from an EMBL/GenBank/DDBJ whole genome shotgun (WGS) entry which is preliminary data.</text>
</comment>